<dbReference type="GO" id="GO:0008270">
    <property type="term" value="F:zinc ion binding"/>
    <property type="evidence" value="ECO:0007669"/>
    <property type="project" value="InterPro"/>
</dbReference>
<reference evidence="2 3" key="1">
    <citation type="submission" date="2018-08" db="EMBL/GenBank/DDBJ databases">
        <title>Recombination of ecologically and evolutionarily significant loci maintains genetic cohesion in the Pseudomonas syringae species complex.</title>
        <authorList>
            <person name="Dillon M."/>
            <person name="Thakur S."/>
            <person name="Almeida R.N.D."/>
            <person name="Weir B.S."/>
            <person name="Guttman D.S."/>
        </authorList>
    </citation>
    <scope>NUCLEOTIDE SEQUENCE [LARGE SCALE GENOMIC DNA]</scope>
    <source>
        <strain evidence="2 3">ICMP 7496</strain>
    </source>
</reference>
<sequence>MAIPAVEKKAIEQALKKFDKELRNRPDWATWESNRSYKFAIQVEGQLYPAKKIVSLAAGIAVHDFTGGRPTNGYLRARGFEIVDLRKSPRLEFIKGEIYDRRSEIHAPFGGSFQSGIAPSDKTSAIFLFTGSSGEQYGYRDEIDARGVYSYTGEGQIGDMTLTRGNLAIQKHAETGRTLHLFKALDKRKGQQYIGEFSCADISWTDGLDREGNIRKILIFHLIPVIDLLANEESPSEILQEDQQEIEMEVIRNLAYEATVALPSKSKMTTIRTVYARSQAVKDYVLRRANGACESCEQPAPFFTKKEQPYLEPHHINRLSDGGLDHPQFIAALCPACHKEIHYGKMGEQKNEILRQIISSKESPWLANKNKH</sequence>
<comment type="caution">
    <text evidence="2">The sequence shown here is derived from an EMBL/GenBank/DDBJ whole genome shotgun (WGS) entry which is preliminary data.</text>
</comment>
<keyword evidence="2" id="KW-0255">Endonuclease</keyword>
<accession>A0A3M6EWR1</accession>
<dbReference type="RefSeq" id="WP_122340828.1">
    <property type="nucleotide sequence ID" value="NZ_RBUY01000152.1"/>
</dbReference>
<evidence type="ECO:0000313" key="2">
    <source>
        <dbReference type="EMBL" id="RMV72718.1"/>
    </source>
</evidence>
<dbReference type="InterPro" id="IPR003615">
    <property type="entry name" value="HNH_nuc"/>
</dbReference>
<dbReference type="AlphaFoldDB" id="A0A3M6EWR1"/>
<name>A0A3M6EWR1_9PSED</name>
<gene>
    <name evidence="2" type="ORF">ALP05_02661</name>
</gene>
<dbReference type="CDD" id="cd00085">
    <property type="entry name" value="HNHc"/>
    <property type="match status" value="1"/>
</dbReference>
<dbReference type="GO" id="GO:0004519">
    <property type="term" value="F:endonuclease activity"/>
    <property type="evidence" value="ECO:0007669"/>
    <property type="project" value="UniProtKB-KW"/>
</dbReference>
<dbReference type="Gene3D" id="1.10.30.50">
    <property type="match status" value="1"/>
</dbReference>
<proteinExistence type="predicted"/>
<dbReference type="InterPro" id="IPR002711">
    <property type="entry name" value="HNH"/>
</dbReference>
<evidence type="ECO:0000313" key="3">
    <source>
        <dbReference type="Proteomes" id="UP000269872"/>
    </source>
</evidence>
<dbReference type="GO" id="GO:0003676">
    <property type="term" value="F:nucleic acid binding"/>
    <property type="evidence" value="ECO:0007669"/>
    <property type="project" value="InterPro"/>
</dbReference>
<dbReference type="Pfam" id="PF26348">
    <property type="entry name" value="SRA_ScoMcrA"/>
    <property type="match status" value="1"/>
</dbReference>
<dbReference type="Proteomes" id="UP000269872">
    <property type="component" value="Unassembled WGS sequence"/>
</dbReference>
<dbReference type="SMART" id="SM00507">
    <property type="entry name" value="HNHc"/>
    <property type="match status" value="1"/>
</dbReference>
<protein>
    <submittedName>
        <fullName evidence="2">HNH endonuclease</fullName>
    </submittedName>
</protein>
<organism evidence="2 3">
    <name type="scientific">Pseudomonas caricapapayae</name>
    <dbReference type="NCBI Taxonomy" id="46678"/>
    <lineage>
        <taxon>Bacteria</taxon>
        <taxon>Pseudomonadati</taxon>
        <taxon>Pseudomonadota</taxon>
        <taxon>Gammaproteobacteria</taxon>
        <taxon>Pseudomonadales</taxon>
        <taxon>Pseudomonadaceae</taxon>
        <taxon>Pseudomonas</taxon>
    </lineage>
</organism>
<feature type="domain" description="HNH nuclease" evidence="1">
    <location>
        <begin position="280"/>
        <end position="339"/>
    </location>
</feature>
<dbReference type="EMBL" id="RBUY01000152">
    <property type="protein sequence ID" value="RMV72718.1"/>
    <property type="molecule type" value="Genomic_DNA"/>
</dbReference>
<keyword evidence="2" id="KW-0378">Hydrolase</keyword>
<keyword evidence="2" id="KW-0540">Nuclease</keyword>
<dbReference type="InterPro" id="IPR058712">
    <property type="entry name" value="SRA_ScoMcrA"/>
</dbReference>
<dbReference type="Pfam" id="PF01844">
    <property type="entry name" value="HNH"/>
    <property type="match status" value="1"/>
</dbReference>
<evidence type="ECO:0000259" key="1">
    <source>
        <dbReference type="SMART" id="SM00507"/>
    </source>
</evidence>